<protein>
    <recommendedName>
        <fullName evidence="2">protein-glutamate methylesterase</fullName>
        <ecNumber evidence="2">3.1.1.61</ecNumber>
    </recommendedName>
</protein>
<evidence type="ECO:0000256" key="1">
    <source>
        <dbReference type="ARBA" id="ARBA00022801"/>
    </source>
</evidence>
<dbReference type="RefSeq" id="WP_012827231.1">
    <property type="nucleotide sequence ID" value="NC_013440.1"/>
</dbReference>
<dbReference type="Proteomes" id="UP000001880">
    <property type="component" value="Chromosome"/>
</dbReference>
<evidence type="ECO:0000256" key="3">
    <source>
        <dbReference type="ARBA" id="ARBA00048267"/>
    </source>
</evidence>
<dbReference type="STRING" id="502025.Hoch_2078"/>
<dbReference type="GO" id="GO:0008984">
    <property type="term" value="F:protein-glutamate methylesterase activity"/>
    <property type="evidence" value="ECO:0007669"/>
    <property type="project" value="UniProtKB-EC"/>
</dbReference>
<feature type="active site" evidence="4">
    <location>
        <position position="30"/>
    </location>
</feature>
<dbReference type="OrthoDB" id="9791760at2"/>
<comment type="catalytic activity">
    <reaction evidence="3">
        <text>[protein]-L-glutamate 5-O-methyl ester + H2O = L-glutamyl-[protein] + methanol + H(+)</text>
        <dbReference type="Rhea" id="RHEA:23236"/>
        <dbReference type="Rhea" id="RHEA-COMP:10208"/>
        <dbReference type="Rhea" id="RHEA-COMP:10311"/>
        <dbReference type="ChEBI" id="CHEBI:15377"/>
        <dbReference type="ChEBI" id="CHEBI:15378"/>
        <dbReference type="ChEBI" id="CHEBI:17790"/>
        <dbReference type="ChEBI" id="CHEBI:29973"/>
        <dbReference type="ChEBI" id="CHEBI:82795"/>
        <dbReference type="EC" id="3.1.1.61"/>
    </reaction>
</comment>
<sequence length="211" mass="22131">MLPPASRRRPYPGHATEIVIDIGVVVAGASLGGLEAFRQVLGELGEEFAVPVVIAQHRAAEEGDRLVRILDSFCALRVVEPEDKEPLTPGTVYLAPADYHLLIDGERCALSLEERVLFARPSIDVLFESAADSFGARALSVLMTGSSSDGAAGTLAIKRAGGIAVVEDPACAFSPVASMAALALTSVDYVVPLASIAGTVKMLCRKEDDAK</sequence>
<evidence type="ECO:0000256" key="4">
    <source>
        <dbReference type="PROSITE-ProRule" id="PRU00050"/>
    </source>
</evidence>
<evidence type="ECO:0000259" key="5">
    <source>
        <dbReference type="PROSITE" id="PS50122"/>
    </source>
</evidence>
<evidence type="ECO:0000313" key="7">
    <source>
        <dbReference type="Proteomes" id="UP000001880"/>
    </source>
</evidence>
<dbReference type="EMBL" id="CP001804">
    <property type="protein sequence ID" value="ACY14623.1"/>
    <property type="molecule type" value="Genomic_DNA"/>
</dbReference>
<dbReference type="InterPro" id="IPR000673">
    <property type="entry name" value="Sig_transdc_resp-reg_Me-estase"/>
</dbReference>
<feature type="domain" description="CheB-type methylesterase" evidence="5">
    <location>
        <begin position="10"/>
        <end position="207"/>
    </location>
</feature>
<dbReference type="PANTHER" id="PTHR42872:SF6">
    <property type="entry name" value="PROTEIN-GLUTAMATE METHYLESTERASE_PROTEIN-GLUTAMINE GLUTAMINASE"/>
    <property type="match status" value="1"/>
</dbReference>
<dbReference type="GO" id="GO:0006935">
    <property type="term" value="P:chemotaxis"/>
    <property type="evidence" value="ECO:0007669"/>
    <property type="project" value="UniProtKB-UniRule"/>
</dbReference>
<dbReference type="PROSITE" id="PS50122">
    <property type="entry name" value="CHEB"/>
    <property type="match status" value="1"/>
</dbReference>
<proteinExistence type="predicted"/>
<dbReference type="AlphaFoldDB" id="D0LG21"/>
<reference evidence="6 7" key="1">
    <citation type="journal article" date="2010" name="Stand. Genomic Sci.">
        <title>Complete genome sequence of Haliangium ochraceum type strain (SMP-2).</title>
        <authorList>
            <consortium name="US DOE Joint Genome Institute (JGI-PGF)"/>
            <person name="Ivanova N."/>
            <person name="Daum C."/>
            <person name="Lang E."/>
            <person name="Abt B."/>
            <person name="Kopitz M."/>
            <person name="Saunders E."/>
            <person name="Lapidus A."/>
            <person name="Lucas S."/>
            <person name="Glavina Del Rio T."/>
            <person name="Nolan M."/>
            <person name="Tice H."/>
            <person name="Copeland A."/>
            <person name="Cheng J.F."/>
            <person name="Chen F."/>
            <person name="Bruce D."/>
            <person name="Goodwin L."/>
            <person name="Pitluck S."/>
            <person name="Mavromatis K."/>
            <person name="Pati A."/>
            <person name="Mikhailova N."/>
            <person name="Chen A."/>
            <person name="Palaniappan K."/>
            <person name="Land M."/>
            <person name="Hauser L."/>
            <person name="Chang Y.J."/>
            <person name="Jeffries C.D."/>
            <person name="Detter J.C."/>
            <person name="Brettin T."/>
            <person name="Rohde M."/>
            <person name="Goker M."/>
            <person name="Bristow J."/>
            <person name="Markowitz V."/>
            <person name="Eisen J.A."/>
            <person name="Hugenholtz P."/>
            <person name="Kyrpides N.C."/>
            <person name="Klenk H.P."/>
        </authorList>
    </citation>
    <scope>NUCLEOTIDE SEQUENCE [LARGE SCALE GENOMIC DNA]</scope>
    <source>
        <strain evidence="7">DSM 14365 / CIP 107738 / JCM 11303 / AJ 13395 / SMP-2</strain>
    </source>
</reference>
<dbReference type="GO" id="GO:0000156">
    <property type="term" value="F:phosphorelay response regulator activity"/>
    <property type="evidence" value="ECO:0007669"/>
    <property type="project" value="InterPro"/>
</dbReference>
<feature type="active site" evidence="4">
    <location>
        <position position="57"/>
    </location>
</feature>
<dbReference type="CDD" id="cd16433">
    <property type="entry name" value="CheB"/>
    <property type="match status" value="1"/>
</dbReference>
<evidence type="ECO:0000256" key="2">
    <source>
        <dbReference type="ARBA" id="ARBA00039140"/>
    </source>
</evidence>
<feature type="active site" evidence="4">
    <location>
        <position position="149"/>
    </location>
</feature>
<accession>D0LG21</accession>
<dbReference type="SUPFAM" id="SSF52738">
    <property type="entry name" value="Methylesterase CheB, C-terminal domain"/>
    <property type="match status" value="1"/>
</dbReference>
<dbReference type="eggNOG" id="COG2201">
    <property type="taxonomic scope" value="Bacteria"/>
</dbReference>
<dbReference type="KEGG" id="hoh:Hoch_2078"/>
<keyword evidence="7" id="KW-1185">Reference proteome</keyword>
<dbReference type="InterPro" id="IPR035909">
    <property type="entry name" value="CheB_C"/>
</dbReference>
<organism evidence="6 7">
    <name type="scientific">Haliangium ochraceum (strain DSM 14365 / JCM 11303 / SMP-2)</name>
    <dbReference type="NCBI Taxonomy" id="502025"/>
    <lineage>
        <taxon>Bacteria</taxon>
        <taxon>Pseudomonadati</taxon>
        <taxon>Myxococcota</taxon>
        <taxon>Polyangia</taxon>
        <taxon>Haliangiales</taxon>
        <taxon>Kofleriaceae</taxon>
        <taxon>Haliangium</taxon>
    </lineage>
</organism>
<gene>
    <name evidence="6" type="ordered locus">Hoch_2078</name>
</gene>
<dbReference type="Pfam" id="PF01339">
    <property type="entry name" value="CheB_methylest"/>
    <property type="match status" value="1"/>
</dbReference>
<dbReference type="GO" id="GO:0005737">
    <property type="term" value="C:cytoplasm"/>
    <property type="evidence" value="ECO:0007669"/>
    <property type="project" value="InterPro"/>
</dbReference>
<keyword evidence="4" id="KW-0145">Chemotaxis</keyword>
<dbReference type="EC" id="3.1.1.61" evidence="2"/>
<dbReference type="HOGENOM" id="CLU_000445_51_2_7"/>
<name>D0LG21_HALO1</name>
<dbReference type="Gene3D" id="3.40.50.180">
    <property type="entry name" value="Methylesterase CheB, C-terminal domain"/>
    <property type="match status" value="1"/>
</dbReference>
<evidence type="ECO:0000313" key="6">
    <source>
        <dbReference type="EMBL" id="ACY14623.1"/>
    </source>
</evidence>
<dbReference type="PANTHER" id="PTHR42872">
    <property type="entry name" value="PROTEIN-GLUTAMATE METHYLESTERASE/PROTEIN-GLUTAMINE GLUTAMINASE"/>
    <property type="match status" value="1"/>
</dbReference>
<keyword evidence="1 4" id="KW-0378">Hydrolase</keyword>